<keyword evidence="2" id="KW-1185">Reference proteome</keyword>
<sequence length="57" mass="6174">MAVANAKKLLVLLVVAFVIYAIVQSPQQAADVVHTVRNMIVAGFHGIVDFFNKVLHG</sequence>
<dbReference type="EMBL" id="UESZ01000001">
    <property type="protein sequence ID" value="SSA36190.1"/>
    <property type="molecule type" value="Genomic_DNA"/>
</dbReference>
<dbReference type="AlphaFoldDB" id="A0A2Y8ZUV1"/>
<proteinExistence type="predicted"/>
<gene>
    <name evidence="1" type="ORF">SAMN04489750_3574</name>
</gene>
<accession>A0A2Y8ZUV1</accession>
<dbReference type="Proteomes" id="UP000250028">
    <property type="component" value="Unassembled WGS sequence"/>
</dbReference>
<name>A0A2Y8ZUV1_9MICO</name>
<evidence type="ECO:0000313" key="2">
    <source>
        <dbReference type="Proteomes" id="UP000250028"/>
    </source>
</evidence>
<evidence type="ECO:0000313" key="1">
    <source>
        <dbReference type="EMBL" id="SSA36190.1"/>
    </source>
</evidence>
<dbReference type="RefSeq" id="WP_170119919.1">
    <property type="nucleotide sequence ID" value="NZ_QGDN01000001.1"/>
</dbReference>
<reference evidence="2" key="1">
    <citation type="submission" date="2016-10" db="EMBL/GenBank/DDBJ databases">
        <authorList>
            <person name="Varghese N."/>
            <person name="Submissions S."/>
        </authorList>
    </citation>
    <scope>NUCLEOTIDE SEQUENCE [LARGE SCALE GENOMIC DNA]</scope>
    <source>
        <strain evidence="2">DSM 22951</strain>
    </source>
</reference>
<organism evidence="1 2">
    <name type="scientific">Branchiibius hedensis</name>
    <dbReference type="NCBI Taxonomy" id="672460"/>
    <lineage>
        <taxon>Bacteria</taxon>
        <taxon>Bacillati</taxon>
        <taxon>Actinomycetota</taxon>
        <taxon>Actinomycetes</taxon>
        <taxon>Micrococcales</taxon>
        <taxon>Dermacoccaceae</taxon>
        <taxon>Branchiibius</taxon>
    </lineage>
</organism>
<protein>
    <submittedName>
        <fullName evidence="1">Uncharacterized protein</fullName>
    </submittedName>
</protein>